<feature type="region of interest" description="Disordered" evidence="1">
    <location>
        <begin position="554"/>
        <end position="606"/>
    </location>
</feature>
<proteinExistence type="predicted"/>
<comment type="caution">
    <text evidence="2">The sequence shown here is derived from an EMBL/GenBank/DDBJ whole genome shotgun (WGS) entry which is preliminary data.</text>
</comment>
<evidence type="ECO:0000313" key="3">
    <source>
        <dbReference type="Proteomes" id="UP000315496"/>
    </source>
</evidence>
<dbReference type="PANTHER" id="PTHR45849">
    <property type="entry name" value="FACT COMPLEX SUBUNIT SSRP1"/>
    <property type="match status" value="1"/>
</dbReference>
<accession>A0A4Z1SUH0</accession>
<dbReference type="AlphaFoldDB" id="A0A4Z1SUH0"/>
<dbReference type="GO" id="GO:0031491">
    <property type="term" value="F:nucleosome binding"/>
    <property type="evidence" value="ECO:0007669"/>
    <property type="project" value="TreeGrafter"/>
</dbReference>
<dbReference type="Gene3D" id="2.30.29.30">
    <property type="entry name" value="Pleckstrin-homology domain (PH domain)/Phosphotyrosine-binding domain (PTB)"/>
    <property type="match status" value="1"/>
</dbReference>
<evidence type="ECO:0000313" key="2">
    <source>
        <dbReference type="EMBL" id="TNJ27248.1"/>
    </source>
</evidence>
<dbReference type="GO" id="GO:0035101">
    <property type="term" value="C:FACT complex"/>
    <property type="evidence" value="ECO:0007669"/>
    <property type="project" value="TreeGrafter"/>
</dbReference>
<dbReference type="PANTHER" id="PTHR45849:SF1">
    <property type="entry name" value="FACT COMPLEX SUBUNIT SSRP1"/>
    <property type="match status" value="1"/>
</dbReference>
<reference evidence="2 3" key="1">
    <citation type="submission" date="2019-05" db="EMBL/GenBank/DDBJ databases">
        <title>The compact genome of Giardia muris reveals important steps in the evolution of intestinal protozoan parasites.</title>
        <authorList>
            <person name="Xu F."/>
            <person name="Jimenez-Gonzalez A."/>
            <person name="Einarsson E."/>
            <person name="Astvaldsson A."/>
            <person name="Peirasmaki D."/>
            <person name="Eckmann L."/>
            <person name="Andersson J.O."/>
            <person name="Svard S.G."/>
            <person name="Jerlstrom-Hultqvist J."/>
        </authorList>
    </citation>
    <scope>NUCLEOTIDE SEQUENCE [LARGE SCALE GENOMIC DNA]</scope>
    <source>
        <strain evidence="2 3">Roberts-Thomson</strain>
    </source>
</reference>
<dbReference type="InterPro" id="IPR011993">
    <property type="entry name" value="PH-like_dom_sf"/>
</dbReference>
<dbReference type="OrthoDB" id="498543at2759"/>
<feature type="compositionally biased region" description="Acidic residues" evidence="1">
    <location>
        <begin position="143"/>
        <end position="162"/>
    </location>
</feature>
<dbReference type="GO" id="GO:0042393">
    <property type="term" value="F:histone binding"/>
    <property type="evidence" value="ECO:0007669"/>
    <property type="project" value="TreeGrafter"/>
</dbReference>
<evidence type="ECO:0000256" key="1">
    <source>
        <dbReference type="SAM" id="MobiDB-lite"/>
    </source>
</evidence>
<protein>
    <submittedName>
        <fullName evidence="2">Histone chaperone Rttp106-like family protein</fullName>
    </submittedName>
</protein>
<dbReference type="VEuPathDB" id="GiardiaDB:GMRT_12395"/>
<feature type="region of interest" description="Disordered" evidence="1">
    <location>
        <begin position="134"/>
        <end position="162"/>
    </location>
</feature>
<dbReference type="Proteomes" id="UP000315496">
    <property type="component" value="Chromosome 4"/>
</dbReference>
<sequence length="639" mass="72866">MALTYQVFLLDTPTGSTMGNLTLRPQELEFVGTGRVSLTLYLRVDDIRMVAVAPIGKRENNTLLLEMTVYLTDPTIFHTFSRIPAADKEKLMSFMMDTMQLKVLDRIYDARGWNWGQLSVSSCAITFMPEVEEMEQPLGDSGEQAEGDNQEGSGDESTEDDISLDEDPVDRLFFHIPTANIEDFKSLGTRDLSLSLKKMPGEGQGSRLAELIFSIPEKEEHSYIYSAVSRVVDKSSSGRILSIPDVTVFTTKSMKCTLELNVDSFRLFSASLDLIFRRDSLLRYLFVEKQNERDDTPEYFLIVIFAQGQSQGICKGSDKICFALTSKKLNREVIIPEDEHTRERLLQIFRMDDTSRFGYGLDAPEENEPFGPESLFTKSLTSRQACLWNAEMYLVIPRIFYFLNPGKGFIFTERSQTVLGCNNLLGGIHFRAFGVPNPNPYPNDQVSYVRCKYSPLKQKTMYLYFLDARYGLLLAPYSPEYIPYRVILRVSIESDGMRDDRVKLCIHLKGQPMHEFLDIPRDYTTSIVEYFSDVVHIADVKATFQAASKVHIDPGSGFEQEEESEDQDYHDVPAEESSSYDDDSGVSTENSERSIATPEAQAFERAQNRRQAFELYEDIRPQDCLITDIPFPSTWPYRD</sequence>
<gene>
    <name evidence="2" type="ORF">GMRT_12395</name>
</gene>
<keyword evidence="3" id="KW-1185">Reference proteome</keyword>
<dbReference type="SUPFAM" id="SSF50729">
    <property type="entry name" value="PH domain-like"/>
    <property type="match status" value="1"/>
</dbReference>
<organism evidence="2 3">
    <name type="scientific">Giardia muris</name>
    <dbReference type="NCBI Taxonomy" id="5742"/>
    <lineage>
        <taxon>Eukaryota</taxon>
        <taxon>Metamonada</taxon>
        <taxon>Diplomonadida</taxon>
        <taxon>Hexamitidae</taxon>
        <taxon>Giardiinae</taxon>
        <taxon>Giardia</taxon>
    </lineage>
</organism>
<name>A0A4Z1SUH0_GIAMU</name>
<dbReference type="InterPro" id="IPR050454">
    <property type="entry name" value="RTT106/SSRP1_HistChap/FACT"/>
</dbReference>
<dbReference type="EMBL" id="VDLU01000004">
    <property type="protein sequence ID" value="TNJ27248.1"/>
    <property type="molecule type" value="Genomic_DNA"/>
</dbReference>